<feature type="domain" description="DinB-like" evidence="1">
    <location>
        <begin position="20"/>
        <end position="156"/>
    </location>
</feature>
<dbReference type="InterPro" id="IPR034660">
    <property type="entry name" value="DinB/YfiT-like"/>
</dbReference>
<accession>A0A097IGX3</accession>
<dbReference type="EMBL" id="CP006764">
    <property type="protein sequence ID" value="AIT61413.1"/>
    <property type="molecule type" value="Genomic_DNA"/>
</dbReference>
<proteinExistence type="predicted"/>
<dbReference type="AlphaFoldDB" id="A0A097IGX3"/>
<evidence type="ECO:0000259" key="1">
    <source>
        <dbReference type="Pfam" id="PF12867"/>
    </source>
</evidence>
<reference evidence="2 3" key="1">
    <citation type="submission" date="2013-09" db="EMBL/GenBank/DDBJ databases">
        <title>Complete genome sequence of Corynebacterium doosanense CAU 212(T) (=DSM 45436(T)), isolated from activated sludge.</title>
        <authorList>
            <person name="Schaffert L."/>
            <person name="Albersmeier A."/>
            <person name="Kalinowski J."/>
            <person name="Ruckert C."/>
        </authorList>
    </citation>
    <scope>NUCLEOTIDE SEQUENCE [LARGE SCALE GENOMIC DNA]</scope>
    <source>
        <strain evidence="2 3">CAU 212</strain>
    </source>
</reference>
<evidence type="ECO:0000313" key="2">
    <source>
        <dbReference type="EMBL" id="AIT61413.1"/>
    </source>
</evidence>
<dbReference type="STRING" id="558173.CDOO_09165"/>
<dbReference type="HOGENOM" id="CLU_133313_0_0_11"/>
<organism evidence="2 3">
    <name type="scientific">Corynebacterium doosanense CAU 212 = DSM 45436</name>
    <dbReference type="NCBI Taxonomy" id="558173"/>
    <lineage>
        <taxon>Bacteria</taxon>
        <taxon>Bacillati</taxon>
        <taxon>Actinomycetota</taxon>
        <taxon>Actinomycetes</taxon>
        <taxon>Mycobacteriales</taxon>
        <taxon>Corynebacteriaceae</taxon>
        <taxon>Corynebacterium</taxon>
    </lineage>
</organism>
<keyword evidence="2" id="KW-0808">Transferase</keyword>
<sequence>MNAAEIISDFASRPVDQLENLADLTAGQLLAHPGDHPNSISWLLWHSARQADVQLNALTDVEEVWTRLGYREEFDLGEIGDTFGLGHIPEQAAQIQVTDFSLLTRYLAAVLGEICAYAASLSPEDLDEVIDHNYTPHVTRGTRIVSIIDDAQQHVGAAMHVAGMVTGRAVGPA</sequence>
<dbReference type="eggNOG" id="COG2318">
    <property type="taxonomic scope" value="Bacteria"/>
</dbReference>
<dbReference type="OrthoDB" id="2363925at2"/>
<dbReference type="GO" id="GO:0008483">
    <property type="term" value="F:transaminase activity"/>
    <property type="evidence" value="ECO:0007669"/>
    <property type="project" value="UniProtKB-KW"/>
</dbReference>
<name>A0A097IGX3_9CORY</name>
<dbReference type="Proteomes" id="UP000029914">
    <property type="component" value="Chromosome"/>
</dbReference>
<dbReference type="Gene3D" id="1.20.120.450">
    <property type="entry name" value="dinb family like domain"/>
    <property type="match status" value="1"/>
</dbReference>
<gene>
    <name evidence="2" type="ORF">CDOO_09165</name>
</gene>
<protein>
    <submittedName>
        <fullName evidence="2">Aspartate/tyrosine/aromatic aminotransferase</fullName>
    </submittedName>
</protein>
<evidence type="ECO:0000313" key="3">
    <source>
        <dbReference type="Proteomes" id="UP000029914"/>
    </source>
</evidence>
<dbReference type="SUPFAM" id="SSF109854">
    <property type="entry name" value="DinB/YfiT-like putative metalloenzymes"/>
    <property type="match status" value="1"/>
</dbReference>
<dbReference type="RefSeq" id="WP_018020922.1">
    <property type="nucleotide sequence ID" value="NZ_AQUX01000001.1"/>
</dbReference>
<keyword evidence="2" id="KW-0032">Aminotransferase</keyword>
<keyword evidence="3" id="KW-1185">Reference proteome</keyword>
<dbReference type="InterPro" id="IPR024775">
    <property type="entry name" value="DinB-like"/>
</dbReference>
<dbReference type="Pfam" id="PF12867">
    <property type="entry name" value="DinB_2"/>
    <property type="match status" value="1"/>
</dbReference>
<dbReference type="KEGG" id="cdo:CDOO_09165"/>